<protein>
    <submittedName>
        <fullName evidence="2">FAD/NAD(P)-binding domain-containing protein</fullName>
    </submittedName>
</protein>
<dbReference type="GO" id="GO:0006338">
    <property type="term" value="P:chromatin remodeling"/>
    <property type="evidence" value="ECO:0007669"/>
    <property type="project" value="TreeGrafter"/>
</dbReference>
<dbReference type="InterPro" id="IPR050281">
    <property type="entry name" value="Flavin_monoamine_oxidase"/>
</dbReference>
<dbReference type="Proteomes" id="UP000799302">
    <property type="component" value="Unassembled WGS sequence"/>
</dbReference>
<dbReference type="AlphaFoldDB" id="A0A6A6UCJ3"/>
<reference evidence="2" key="1">
    <citation type="journal article" date="2020" name="Stud. Mycol.">
        <title>101 Dothideomycetes genomes: a test case for predicting lifestyles and emergence of pathogens.</title>
        <authorList>
            <person name="Haridas S."/>
            <person name="Albert R."/>
            <person name="Binder M."/>
            <person name="Bloem J."/>
            <person name="Labutti K."/>
            <person name="Salamov A."/>
            <person name="Andreopoulos B."/>
            <person name="Baker S."/>
            <person name="Barry K."/>
            <person name="Bills G."/>
            <person name="Bluhm B."/>
            <person name="Cannon C."/>
            <person name="Castanera R."/>
            <person name="Culley D."/>
            <person name="Daum C."/>
            <person name="Ezra D."/>
            <person name="Gonzalez J."/>
            <person name="Henrissat B."/>
            <person name="Kuo A."/>
            <person name="Liang C."/>
            <person name="Lipzen A."/>
            <person name="Lutzoni F."/>
            <person name="Magnuson J."/>
            <person name="Mondo S."/>
            <person name="Nolan M."/>
            <person name="Ohm R."/>
            <person name="Pangilinan J."/>
            <person name="Park H.-J."/>
            <person name="Ramirez L."/>
            <person name="Alfaro M."/>
            <person name="Sun H."/>
            <person name="Tritt A."/>
            <person name="Yoshinaga Y."/>
            <person name="Zwiers L.-H."/>
            <person name="Turgeon B."/>
            <person name="Goodwin S."/>
            <person name="Spatafora J."/>
            <person name="Crous P."/>
            <person name="Grigoriev I."/>
        </authorList>
    </citation>
    <scope>NUCLEOTIDE SEQUENCE</scope>
    <source>
        <strain evidence="2">CBS 115976</strain>
    </source>
</reference>
<dbReference type="EMBL" id="MU004234">
    <property type="protein sequence ID" value="KAF2669872.1"/>
    <property type="molecule type" value="Genomic_DNA"/>
</dbReference>
<dbReference type="Gene3D" id="3.50.50.60">
    <property type="entry name" value="FAD/NAD(P)-binding domain"/>
    <property type="match status" value="1"/>
</dbReference>
<dbReference type="Gene3D" id="3.90.660.10">
    <property type="match status" value="1"/>
</dbReference>
<evidence type="ECO:0000313" key="2">
    <source>
        <dbReference type="EMBL" id="KAF2669872.1"/>
    </source>
</evidence>
<dbReference type="PANTHER" id="PTHR10742:SF414">
    <property type="entry name" value="CONTAINING AMINE OXIDASE, PUTATIVE (AFU_ORTHOLOGUE AFUA_3G12150)-RELATED"/>
    <property type="match status" value="1"/>
</dbReference>
<evidence type="ECO:0000313" key="3">
    <source>
        <dbReference type="Proteomes" id="UP000799302"/>
    </source>
</evidence>
<proteinExistence type="predicted"/>
<dbReference type="Pfam" id="PF01593">
    <property type="entry name" value="Amino_oxidase"/>
    <property type="match status" value="2"/>
</dbReference>
<feature type="domain" description="Amine oxidase" evidence="1">
    <location>
        <begin position="79"/>
        <end position="408"/>
    </location>
</feature>
<sequence length="605" mass="65440">MVLLQKAYSTLSIHPQSGSVKKGLKGTVITPKQTPFSCGIKMSRMASDLAASLSSTTRSTKPPTVRKKPTHIGIIGGGVAGLRCAEVLLTSEIRVTILEARDRLGGRLGQTTVDGHLVDLGPNWIHGTKDNPIYELVKETGTAACGFEDTPNLYGRDGIRLKKEESKVVTGLLWEVIGMAFEESNRQDGAIGVEESLRGYLEGNVEAAVRVAVGKMGVTEVSRLVGKEAVVEEDREGLVERLTDLVLAASDIWGAYIGSETKKQSLRYLWLEECLDGENLFCAGTYEKVLETVARPAREGAEVVYGCVVDKIHEKDPNGNGVLVKSTDGREWQFDEVVVTTPLGWLKENLDAFQPRVPDDLKEAVEQLGYGALDKVYISFPEAFWDTSGGQDVALETASHISLTTRRSSVPSIPATVPLSPTISRTEDMPNRSGIHTFMQPNYTTSPFGTNTQEAISLASLPGECAHPTLLFYTSAPTSYLVTAHLANCKSASTTTPFPSAPLEELFMPYISLLPNYDAANPACKPRDILATNWTADALAGHGSYTFFPAGVDRADEHVLRLREGMPERGIWLAGEHTAPFVALGTVTGAWMSGDAVGRRILDGD</sequence>
<evidence type="ECO:0000259" key="1">
    <source>
        <dbReference type="Pfam" id="PF01593"/>
    </source>
</evidence>
<dbReference type="PANTHER" id="PTHR10742">
    <property type="entry name" value="FLAVIN MONOAMINE OXIDASE"/>
    <property type="match status" value="1"/>
</dbReference>
<dbReference type="SUPFAM" id="SSF51905">
    <property type="entry name" value="FAD/NAD(P)-binding domain"/>
    <property type="match status" value="1"/>
</dbReference>
<dbReference type="SUPFAM" id="SSF54373">
    <property type="entry name" value="FAD-linked reductases, C-terminal domain"/>
    <property type="match status" value="1"/>
</dbReference>
<feature type="domain" description="Amine oxidase" evidence="1">
    <location>
        <begin position="503"/>
        <end position="602"/>
    </location>
</feature>
<gene>
    <name evidence="2" type="ORF">BT63DRAFT_423850</name>
</gene>
<dbReference type="GO" id="GO:0016491">
    <property type="term" value="F:oxidoreductase activity"/>
    <property type="evidence" value="ECO:0007669"/>
    <property type="project" value="InterPro"/>
</dbReference>
<dbReference type="InterPro" id="IPR036188">
    <property type="entry name" value="FAD/NAD-bd_sf"/>
</dbReference>
<dbReference type="GO" id="GO:0003682">
    <property type="term" value="F:chromatin binding"/>
    <property type="evidence" value="ECO:0007669"/>
    <property type="project" value="TreeGrafter"/>
</dbReference>
<name>A0A6A6UCJ3_9PEZI</name>
<accession>A0A6A6UCJ3</accession>
<organism evidence="2 3">
    <name type="scientific">Microthyrium microscopicum</name>
    <dbReference type="NCBI Taxonomy" id="703497"/>
    <lineage>
        <taxon>Eukaryota</taxon>
        <taxon>Fungi</taxon>
        <taxon>Dikarya</taxon>
        <taxon>Ascomycota</taxon>
        <taxon>Pezizomycotina</taxon>
        <taxon>Dothideomycetes</taxon>
        <taxon>Dothideomycetes incertae sedis</taxon>
        <taxon>Microthyriales</taxon>
        <taxon>Microthyriaceae</taxon>
        <taxon>Microthyrium</taxon>
    </lineage>
</organism>
<dbReference type="GO" id="GO:0050660">
    <property type="term" value="F:flavin adenine dinucleotide binding"/>
    <property type="evidence" value="ECO:0007669"/>
    <property type="project" value="TreeGrafter"/>
</dbReference>
<dbReference type="OrthoDB" id="5046242at2759"/>
<dbReference type="InterPro" id="IPR002937">
    <property type="entry name" value="Amino_oxidase"/>
</dbReference>
<keyword evidence="3" id="KW-1185">Reference proteome</keyword>